<dbReference type="AlphaFoldDB" id="A0A0C9YNQ1"/>
<dbReference type="Proteomes" id="UP000054018">
    <property type="component" value="Unassembled WGS sequence"/>
</dbReference>
<sequence>MNVIRANSKRRGTRMVAQASLTVWHSMGERLLGLYGNATAAILNIQGSLQGLKAIIHVTEIVVYGGCRPKGITYSPHRTCTGRDNTSICRSKDTSCLGCPL</sequence>
<reference evidence="1 2" key="1">
    <citation type="submission" date="2014-04" db="EMBL/GenBank/DDBJ databases">
        <authorList>
            <consortium name="DOE Joint Genome Institute"/>
            <person name="Kuo A."/>
            <person name="Kohler A."/>
            <person name="Costa M.D."/>
            <person name="Nagy L.G."/>
            <person name="Floudas D."/>
            <person name="Copeland A."/>
            <person name="Barry K.W."/>
            <person name="Cichocki N."/>
            <person name="Veneault-Fourrey C."/>
            <person name="LaButti K."/>
            <person name="Lindquist E.A."/>
            <person name="Lipzen A."/>
            <person name="Lundell T."/>
            <person name="Morin E."/>
            <person name="Murat C."/>
            <person name="Sun H."/>
            <person name="Tunlid A."/>
            <person name="Henrissat B."/>
            <person name="Grigoriev I.V."/>
            <person name="Hibbett D.S."/>
            <person name="Martin F."/>
            <person name="Nordberg H.P."/>
            <person name="Cantor M.N."/>
            <person name="Hua S.X."/>
        </authorList>
    </citation>
    <scope>NUCLEOTIDE SEQUENCE [LARGE SCALE GENOMIC DNA]</scope>
    <source>
        <strain evidence="1 2">441</strain>
    </source>
</reference>
<evidence type="ECO:0000313" key="1">
    <source>
        <dbReference type="EMBL" id="KIK11927.1"/>
    </source>
</evidence>
<dbReference type="HOGENOM" id="CLU_2298403_0_0_1"/>
<protein>
    <submittedName>
        <fullName evidence="1">Uncharacterized protein</fullName>
    </submittedName>
</protein>
<feature type="non-terminal residue" evidence="1">
    <location>
        <position position="1"/>
    </location>
</feature>
<reference evidence="2" key="2">
    <citation type="submission" date="2015-01" db="EMBL/GenBank/DDBJ databases">
        <title>Evolutionary Origins and Diversification of the Mycorrhizal Mutualists.</title>
        <authorList>
            <consortium name="DOE Joint Genome Institute"/>
            <consortium name="Mycorrhizal Genomics Consortium"/>
            <person name="Kohler A."/>
            <person name="Kuo A."/>
            <person name="Nagy L.G."/>
            <person name="Floudas D."/>
            <person name="Copeland A."/>
            <person name="Barry K.W."/>
            <person name="Cichocki N."/>
            <person name="Veneault-Fourrey C."/>
            <person name="LaButti K."/>
            <person name="Lindquist E.A."/>
            <person name="Lipzen A."/>
            <person name="Lundell T."/>
            <person name="Morin E."/>
            <person name="Murat C."/>
            <person name="Riley R."/>
            <person name="Ohm R."/>
            <person name="Sun H."/>
            <person name="Tunlid A."/>
            <person name="Henrissat B."/>
            <person name="Grigoriev I.V."/>
            <person name="Hibbett D.S."/>
            <person name="Martin F."/>
        </authorList>
    </citation>
    <scope>NUCLEOTIDE SEQUENCE [LARGE SCALE GENOMIC DNA]</scope>
    <source>
        <strain evidence="2">441</strain>
    </source>
</reference>
<name>A0A0C9YNQ1_9AGAM</name>
<proteinExistence type="predicted"/>
<gene>
    <name evidence="1" type="ORF">PISMIDRAFT_689942</name>
</gene>
<keyword evidence="2" id="KW-1185">Reference proteome</keyword>
<evidence type="ECO:0000313" key="2">
    <source>
        <dbReference type="Proteomes" id="UP000054018"/>
    </source>
</evidence>
<organism evidence="1 2">
    <name type="scientific">Pisolithus microcarpus 441</name>
    <dbReference type="NCBI Taxonomy" id="765257"/>
    <lineage>
        <taxon>Eukaryota</taxon>
        <taxon>Fungi</taxon>
        <taxon>Dikarya</taxon>
        <taxon>Basidiomycota</taxon>
        <taxon>Agaricomycotina</taxon>
        <taxon>Agaricomycetes</taxon>
        <taxon>Agaricomycetidae</taxon>
        <taxon>Boletales</taxon>
        <taxon>Sclerodermatineae</taxon>
        <taxon>Pisolithaceae</taxon>
        <taxon>Pisolithus</taxon>
    </lineage>
</organism>
<dbReference type="EMBL" id="KN834138">
    <property type="protein sequence ID" value="KIK11927.1"/>
    <property type="molecule type" value="Genomic_DNA"/>
</dbReference>
<accession>A0A0C9YNQ1</accession>